<keyword evidence="2" id="KW-1185">Reference proteome</keyword>
<dbReference type="Proteomes" id="UP001157502">
    <property type="component" value="Chromosome 12"/>
</dbReference>
<evidence type="ECO:0000313" key="1">
    <source>
        <dbReference type="EMBL" id="KAJ8003447.1"/>
    </source>
</evidence>
<comment type="caution">
    <text evidence="1">The sequence shown here is derived from an EMBL/GenBank/DDBJ whole genome shotgun (WGS) entry which is preliminary data.</text>
</comment>
<proteinExistence type="predicted"/>
<protein>
    <submittedName>
        <fullName evidence="1">Uncharacterized protein</fullName>
    </submittedName>
</protein>
<name>A0ACC2GIS8_DALPE</name>
<sequence length="106" mass="11600">MDKVDSVPVLLLPGSECADPRDPKVLPFDLEDLLGFEDLRLVSRSMVRLDLDLRSVAWGPGEREDFVEILSTDEAFLCDVLSGEEASESVNLAVSCSTSGGILFPW</sequence>
<gene>
    <name evidence="1" type="ORF">DPEC_G00148420</name>
</gene>
<reference evidence="1" key="1">
    <citation type="submission" date="2021-05" db="EMBL/GenBank/DDBJ databases">
        <authorList>
            <person name="Pan Q."/>
            <person name="Jouanno E."/>
            <person name="Zahm M."/>
            <person name="Klopp C."/>
            <person name="Cabau C."/>
            <person name="Louis A."/>
            <person name="Berthelot C."/>
            <person name="Parey E."/>
            <person name="Roest Crollius H."/>
            <person name="Montfort J."/>
            <person name="Robinson-Rechavi M."/>
            <person name="Bouchez O."/>
            <person name="Lampietro C."/>
            <person name="Lopez Roques C."/>
            <person name="Donnadieu C."/>
            <person name="Postlethwait J."/>
            <person name="Bobe J."/>
            <person name="Dillon D."/>
            <person name="Chandos A."/>
            <person name="von Hippel F."/>
            <person name="Guiguen Y."/>
        </authorList>
    </citation>
    <scope>NUCLEOTIDE SEQUENCE</scope>
    <source>
        <strain evidence="1">YG-Jan2019</strain>
    </source>
</reference>
<accession>A0ACC2GIS8</accession>
<dbReference type="EMBL" id="CM055739">
    <property type="protein sequence ID" value="KAJ8003447.1"/>
    <property type="molecule type" value="Genomic_DNA"/>
</dbReference>
<organism evidence="1 2">
    <name type="scientific">Dallia pectoralis</name>
    <name type="common">Alaska blackfish</name>
    <dbReference type="NCBI Taxonomy" id="75939"/>
    <lineage>
        <taxon>Eukaryota</taxon>
        <taxon>Metazoa</taxon>
        <taxon>Chordata</taxon>
        <taxon>Craniata</taxon>
        <taxon>Vertebrata</taxon>
        <taxon>Euteleostomi</taxon>
        <taxon>Actinopterygii</taxon>
        <taxon>Neopterygii</taxon>
        <taxon>Teleostei</taxon>
        <taxon>Protacanthopterygii</taxon>
        <taxon>Esociformes</taxon>
        <taxon>Umbridae</taxon>
        <taxon>Dallia</taxon>
    </lineage>
</organism>
<evidence type="ECO:0000313" key="2">
    <source>
        <dbReference type="Proteomes" id="UP001157502"/>
    </source>
</evidence>